<dbReference type="EMBL" id="QICL01000060">
    <property type="protein sequence ID" value="PXV56243.1"/>
    <property type="molecule type" value="Genomic_DNA"/>
</dbReference>
<dbReference type="AlphaFoldDB" id="A0A2V3PJX4"/>
<organism evidence="4 5">
    <name type="scientific">Dysgonomonas alginatilytica</name>
    <dbReference type="NCBI Taxonomy" id="1605892"/>
    <lineage>
        <taxon>Bacteria</taxon>
        <taxon>Pseudomonadati</taxon>
        <taxon>Bacteroidota</taxon>
        <taxon>Bacteroidia</taxon>
        <taxon>Bacteroidales</taxon>
        <taxon>Dysgonomonadaceae</taxon>
        <taxon>Dysgonomonas</taxon>
    </lineage>
</organism>
<keyword evidence="3" id="KW-0843">Virulence</keyword>
<dbReference type="GO" id="GO:0005576">
    <property type="term" value="C:extracellular region"/>
    <property type="evidence" value="ECO:0007669"/>
    <property type="project" value="UniProtKB-SubCell"/>
</dbReference>
<keyword evidence="2" id="KW-0964">Secreted</keyword>
<protein>
    <submittedName>
        <fullName evidence="4">Virulence plasmid B protein</fullName>
    </submittedName>
</protein>
<reference evidence="4 5" key="1">
    <citation type="submission" date="2018-03" db="EMBL/GenBank/DDBJ databases">
        <title>Genomic Encyclopedia of Archaeal and Bacterial Type Strains, Phase II (KMG-II): from individual species to whole genera.</title>
        <authorList>
            <person name="Goeker M."/>
        </authorList>
    </citation>
    <scope>NUCLEOTIDE SEQUENCE [LARGE SCALE GENOMIC DNA]</scope>
    <source>
        <strain evidence="4 5">DSM 100214</strain>
    </source>
</reference>
<accession>A0A2V3PJX4</accession>
<evidence type="ECO:0000256" key="1">
    <source>
        <dbReference type="ARBA" id="ARBA00004613"/>
    </source>
</evidence>
<dbReference type="InterPro" id="IPR003284">
    <property type="entry name" value="Sal_SpvB"/>
</dbReference>
<proteinExistence type="predicted"/>
<evidence type="ECO:0000313" key="5">
    <source>
        <dbReference type="Proteomes" id="UP000247973"/>
    </source>
</evidence>
<dbReference type="RefSeq" id="WP_317048098.1">
    <property type="nucleotide sequence ID" value="NZ_QICL01000060.1"/>
</dbReference>
<name>A0A2V3PJX4_9BACT</name>
<dbReference type="Pfam" id="PF03534">
    <property type="entry name" value="SpvB"/>
    <property type="match status" value="1"/>
</dbReference>
<dbReference type="GO" id="GO:0005737">
    <property type="term" value="C:cytoplasm"/>
    <property type="evidence" value="ECO:0007669"/>
    <property type="project" value="InterPro"/>
</dbReference>
<evidence type="ECO:0000256" key="2">
    <source>
        <dbReference type="ARBA" id="ARBA00022525"/>
    </source>
</evidence>
<feature type="non-terminal residue" evidence="4">
    <location>
        <position position="740"/>
    </location>
</feature>
<evidence type="ECO:0000256" key="3">
    <source>
        <dbReference type="ARBA" id="ARBA00023026"/>
    </source>
</evidence>
<evidence type="ECO:0000313" key="4">
    <source>
        <dbReference type="EMBL" id="PXV56243.1"/>
    </source>
</evidence>
<dbReference type="Proteomes" id="UP000247973">
    <property type="component" value="Unassembled WGS sequence"/>
</dbReference>
<gene>
    <name evidence="4" type="ORF">CLV62_1602</name>
</gene>
<comment type="caution">
    <text evidence="4">The sequence shown here is derived from an EMBL/GenBank/DDBJ whole genome shotgun (WGS) entry which is preliminary data.</text>
</comment>
<keyword evidence="5" id="KW-1185">Reference proteome</keyword>
<comment type="subcellular location">
    <subcellularLocation>
        <location evidence="1">Secreted</location>
    </subcellularLocation>
</comment>
<sequence length="740" mass="81257">MKTRKKQYILIGTLITCAGILGAVTFSQKSPQEYASVSAESNANQITATARGNAVDVQPLDSARQGKEAATKTAVIQYLSTNREGIIGSYAGKQLDNPSDNIFTVSLDRTFSENDKVWLSYELEGVSDYTNVPKSINDRLATGGYQVKLSDKPALQREQLNPGWLKKGDNQIQFSLPENAEYGYKVKNLSIEVEKGANTSMLVVNSTGTSFDNKAYVSGFVQDKNAEQMKFYVDGKQISAVNGAFEAIVPLNANRIVSVKAILANGKEVSKEINFTNGASADIEYAMNNNTKQTSKTFQKGIAEDLKLETALLNVDSKALLATKNISITSLRHIDLPALDMAMSNVTASHRGYRFLPHGEHFADGAKVTIKYDRTKIPNGFTEDDIKTYYFDLDTKHWVALKRDTIDKKNQLIVSTTTHFTDMINGVIQTPESPETQGFAPTMMNDIKAADPTAKVQVIAPPAANNRGSAGLSYGFEMPPARNGMQPSLGIQYNSDGGAGWLGEGWDLSTPSISVDTRWGVPRYDDAKETETYSMGGSMLVTMDDAGESSVAHRGDKINRKTDRQFYPRNEGSFSKIIRKGSSPANYTWEVTDKSGTKYTYGAVLKGSAKTLNGNKDVVVEWKLSRVEELHGDYIEYIYETVDETIKGSLTAKAIYLKEVRAGNKGNDPHTVVTLTSTTQKDKKTNSARYGFLTSSNKLLNKVDIAFEGQPLRSYTFAYKQGAFNTNILDKVTHLDAYGA</sequence>